<evidence type="ECO:0000313" key="2">
    <source>
        <dbReference type="Proteomes" id="UP000245910"/>
    </source>
</evidence>
<evidence type="ECO:0008006" key="3">
    <source>
        <dbReference type="Google" id="ProtNLM"/>
    </source>
</evidence>
<dbReference type="Proteomes" id="UP000245910">
    <property type="component" value="Chromosome II"/>
</dbReference>
<accession>A0A2L2TCE3</accession>
<organism evidence="1 2">
    <name type="scientific">Fusarium venenatum</name>
    <dbReference type="NCBI Taxonomy" id="56646"/>
    <lineage>
        <taxon>Eukaryota</taxon>
        <taxon>Fungi</taxon>
        <taxon>Dikarya</taxon>
        <taxon>Ascomycota</taxon>
        <taxon>Pezizomycotina</taxon>
        <taxon>Sordariomycetes</taxon>
        <taxon>Hypocreomycetidae</taxon>
        <taxon>Hypocreales</taxon>
        <taxon>Nectriaceae</taxon>
        <taxon>Fusarium</taxon>
    </lineage>
</organism>
<dbReference type="AlphaFoldDB" id="A0A2L2TCE3"/>
<name>A0A2L2TCE3_9HYPO</name>
<keyword evidence="2" id="KW-1185">Reference proteome</keyword>
<dbReference type="STRING" id="56646.A0A2L2TCE3"/>
<evidence type="ECO:0000313" key="1">
    <source>
        <dbReference type="EMBL" id="CEI62027.1"/>
    </source>
</evidence>
<sequence length="334" mass="38922">MTAKVCDNFHPDIVDLISSYSILSSLAPWLSTLDLHKLSLTSRSAYSIIHSSDAIFGFLSRQSLCDGRGLAARQAFKGSYHRNPMPGRWDINPHLSGDEEIEVYLYNVKCDEAEALPCIKCGINVCEECRCYPRAAPPTARPNRRPHLRGNFELDNIMCLCEECDKKTEEEISDKFVNLRCDCDVYTRWICVRCEDEERKTTRQYFAERTQMEWDWIVRYDVDFGDDCEPSKTLHDHAFERAFWCTCGRTVSPRTVPRCIWCRTRHLPETEWYQEQLEIGSKHPLFDDNPSYPRWVSDRDNKYPSPYPRLGYRSRIVGNEEFQGEGPDVNTLEN</sequence>
<protein>
    <recommendedName>
        <fullName evidence="3">F-box domain-containing protein</fullName>
    </recommendedName>
</protein>
<proteinExistence type="predicted"/>
<reference evidence="2" key="1">
    <citation type="submission" date="2014-10" db="EMBL/GenBank/DDBJ databases">
        <authorList>
            <person name="King R."/>
        </authorList>
    </citation>
    <scope>NUCLEOTIDE SEQUENCE [LARGE SCALE GENOMIC DNA]</scope>
    <source>
        <strain evidence="2">A3/5</strain>
    </source>
</reference>
<dbReference type="EMBL" id="LN649230">
    <property type="protein sequence ID" value="CEI62027.1"/>
    <property type="molecule type" value="Genomic_DNA"/>
</dbReference>